<comment type="caution">
    <text evidence="2">The sequence shown here is derived from an EMBL/GenBank/DDBJ whole genome shotgun (WGS) entry which is preliminary data.</text>
</comment>
<evidence type="ECO:0000313" key="3">
    <source>
        <dbReference type="Proteomes" id="UP000182089"/>
    </source>
</evidence>
<protein>
    <submittedName>
        <fullName evidence="2">Energy-coupling factor transport system substrate-specific component</fullName>
    </submittedName>
</protein>
<dbReference type="InterPro" id="IPR017195">
    <property type="entry name" value="ABC_thiamin-permease_prd"/>
</dbReference>
<accession>A0ABY1AB95</accession>
<keyword evidence="1" id="KW-1133">Transmembrane helix</keyword>
<feature type="transmembrane region" description="Helical" evidence="1">
    <location>
        <begin position="119"/>
        <end position="141"/>
    </location>
</feature>
<keyword evidence="1" id="KW-0472">Membrane</keyword>
<dbReference type="Proteomes" id="UP000182089">
    <property type="component" value="Unassembled WGS sequence"/>
</dbReference>
<reference evidence="2 3" key="1">
    <citation type="submission" date="2016-10" db="EMBL/GenBank/DDBJ databases">
        <authorList>
            <person name="Varghese N."/>
            <person name="Submissions S."/>
        </authorList>
    </citation>
    <scope>NUCLEOTIDE SEQUENCE [LARGE SCALE GENOMIC DNA]</scope>
    <source>
        <strain evidence="2 3">WC1T17</strain>
    </source>
</reference>
<dbReference type="EMBL" id="FOCC01000005">
    <property type="protein sequence ID" value="SEM62275.1"/>
    <property type="molecule type" value="Genomic_DNA"/>
</dbReference>
<dbReference type="Pfam" id="PF09819">
    <property type="entry name" value="ABC_cobalt"/>
    <property type="match status" value="1"/>
</dbReference>
<evidence type="ECO:0000256" key="1">
    <source>
        <dbReference type="SAM" id="Phobius"/>
    </source>
</evidence>
<organism evidence="2 3">
    <name type="scientific">Ligilactobacillus ruminis</name>
    <dbReference type="NCBI Taxonomy" id="1623"/>
    <lineage>
        <taxon>Bacteria</taxon>
        <taxon>Bacillati</taxon>
        <taxon>Bacillota</taxon>
        <taxon>Bacilli</taxon>
        <taxon>Lactobacillales</taxon>
        <taxon>Lactobacillaceae</taxon>
        <taxon>Ligilactobacillus</taxon>
    </lineage>
</organism>
<feature type="transmembrane region" description="Helical" evidence="1">
    <location>
        <begin position="153"/>
        <end position="175"/>
    </location>
</feature>
<proteinExistence type="predicted"/>
<name>A0ABY1AB95_9LACO</name>
<feature type="transmembrane region" description="Helical" evidence="1">
    <location>
        <begin position="16"/>
        <end position="40"/>
    </location>
</feature>
<evidence type="ECO:0000313" key="2">
    <source>
        <dbReference type="EMBL" id="SEM62275.1"/>
    </source>
</evidence>
<dbReference type="PIRSF" id="PIRSF037394">
    <property type="entry name" value="ABC_thiamine-permease_YkoE_prd"/>
    <property type="match status" value="1"/>
</dbReference>
<keyword evidence="1" id="KW-0812">Transmembrane</keyword>
<gene>
    <name evidence="2" type="ORF">SAMN05216431_105105</name>
</gene>
<sequence>MQIDQKKRSLWSLKDVIFIALIGIFFGIIYQLWSFVYYALAATPLKVFANDATLGVWLMAGPLASMLLHKKGASVVGELLAATVEMVLFSSWGAANLLSGLIQGVGSELGFASTGYRDYGIRSLASMVIFESIITFLWDLFQSGYIEYSLSTLMVLFAIRVVSITLFAGVLVYFIDKLVERAGILTRD</sequence>